<dbReference type="Pfam" id="PF13975">
    <property type="entry name" value="gag-asp_proteas"/>
    <property type="match status" value="1"/>
</dbReference>
<gene>
    <name evidence="1" type="ORF">WCSV-1gp7</name>
</gene>
<keyword evidence="2" id="KW-1185">Reference proteome</keyword>
<accession>A0A172PC81</accession>
<protein>
    <submittedName>
        <fullName evidence="1">Uncharacterized protein</fullName>
    </submittedName>
</protein>
<sequence>MEIMLCLDLNSNHQYQYFIIGNVNGTVTPILVDTGAVKSHVDETLGLNIRTAKHPVSYRNFNGDIITNTKETTVIVKLTKKLMYKMDMTIDARTYNSGAKLLLGMDWIEATGAVITPKHIKIVHDCEEYVIPRIRLNYDKIENKIREING</sequence>
<dbReference type="InterPro" id="IPR021109">
    <property type="entry name" value="Peptidase_aspartic_dom_sf"/>
</dbReference>
<dbReference type="EMBL" id="KU365408">
    <property type="protein sequence ID" value="AND65754.1"/>
    <property type="molecule type" value="Genomic_DNA"/>
</dbReference>
<reference evidence="1 2" key="1">
    <citation type="submission" date="2015-12" db="EMBL/GenBank/DDBJ databases">
        <title>Water chestnut soymovirus-1 exists as an endogenous plant pararetroviral sequence in water chestnut.</title>
        <authorList>
            <person name="Zhang F.P."/>
            <person name="Wang L.P."/>
            <person name="Hong N."/>
            <person name="Wang G.P."/>
        </authorList>
    </citation>
    <scope>NUCLEOTIDE SEQUENCE [LARGE SCALE GENOMIC DNA]</scope>
    <source>
        <strain evidence="1">TuanFeng</strain>
    </source>
</reference>
<dbReference type="Gene3D" id="2.40.70.10">
    <property type="entry name" value="Acid Proteases"/>
    <property type="match status" value="1"/>
</dbReference>
<organism evidence="1 2">
    <name type="scientific">Water chestnut soymovirus 1</name>
    <dbReference type="NCBI Taxonomy" id="1848040"/>
    <lineage>
        <taxon>Viruses</taxon>
        <taxon>Riboviria</taxon>
        <taxon>Pararnavirae</taxon>
        <taxon>Artverviricota</taxon>
        <taxon>Revtraviricetes</taxon>
        <taxon>Ortervirales</taxon>
        <taxon>Caulimoviridae</taxon>
        <taxon>Soymovirus</taxon>
        <taxon>Soymovirus eleocharis</taxon>
    </lineage>
</organism>
<name>A0A172PC81_9VIRU</name>
<dbReference type="OrthoDB" id="40750at10239"/>
<dbReference type="SUPFAM" id="SSF50630">
    <property type="entry name" value="Acid proteases"/>
    <property type="match status" value="1"/>
</dbReference>
<dbReference type="RefSeq" id="YP_009254010.1">
    <property type="nucleotide sequence ID" value="NC_030205.1"/>
</dbReference>
<dbReference type="GeneID" id="27912025"/>
<dbReference type="Proteomes" id="UP000201102">
    <property type="component" value="Genome"/>
</dbReference>
<dbReference type="KEGG" id="vg:27912025"/>
<evidence type="ECO:0000313" key="2">
    <source>
        <dbReference type="Proteomes" id="UP000201102"/>
    </source>
</evidence>
<proteinExistence type="predicted"/>
<evidence type="ECO:0000313" key="1">
    <source>
        <dbReference type="EMBL" id="AND65754.1"/>
    </source>
</evidence>